<reference evidence="12 13" key="1">
    <citation type="submission" date="2019-09" db="EMBL/GenBank/DDBJ databases">
        <title>Prevotella A2879 sp. nov., isolated from an abscess of a patient.</title>
        <authorList>
            <person name="Buhl M."/>
            <person name="Oberhettinger P."/>
        </authorList>
    </citation>
    <scope>NUCLEOTIDE SEQUENCE [LARGE SCALE GENOMIC DNA]</scope>
    <source>
        <strain evidence="12 13">A2879</strain>
    </source>
</reference>
<evidence type="ECO:0000313" key="13">
    <source>
        <dbReference type="Proteomes" id="UP000482295"/>
    </source>
</evidence>
<keyword evidence="7" id="KW-0653">Protein transport</keyword>
<evidence type="ECO:0000256" key="2">
    <source>
        <dbReference type="ARBA" id="ARBA00006555"/>
    </source>
</evidence>
<dbReference type="PANTHER" id="PTHR33446:SF2">
    <property type="entry name" value="PROTEIN TONB"/>
    <property type="match status" value="1"/>
</dbReference>
<evidence type="ECO:0000256" key="7">
    <source>
        <dbReference type="ARBA" id="ARBA00022927"/>
    </source>
</evidence>
<name>A0A7C9HEN0_9BACT</name>
<evidence type="ECO:0000259" key="11">
    <source>
        <dbReference type="PROSITE" id="PS52015"/>
    </source>
</evidence>
<dbReference type="SUPFAM" id="SSF74653">
    <property type="entry name" value="TolA/TonB C-terminal domain"/>
    <property type="match status" value="1"/>
</dbReference>
<feature type="domain" description="TonB C-terminal" evidence="11">
    <location>
        <begin position="129"/>
        <end position="219"/>
    </location>
</feature>
<evidence type="ECO:0000256" key="3">
    <source>
        <dbReference type="ARBA" id="ARBA00022448"/>
    </source>
</evidence>
<proteinExistence type="inferred from homology"/>
<dbReference type="GO" id="GO:0031992">
    <property type="term" value="F:energy transducer activity"/>
    <property type="evidence" value="ECO:0007669"/>
    <property type="project" value="InterPro"/>
</dbReference>
<gene>
    <name evidence="12" type="ORF">F0475_08740</name>
</gene>
<dbReference type="AlphaFoldDB" id="A0A7C9HEN0"/>
<dbReference type="PROSITE" id="PS52015">
    <property type="entry name" value="TONB_CTD"/>
    <property type="match status" value="1"/>
</dbReference>
<dbReference type="PANTHER" id="PTHR33446">
    <property type="entry name" value="PROTEIN TONB-RELATED"/>
    <property type="match status" value="1"/>
</dbReference>
<evidence type="ECO:0000256" key="5">
    <source>
        <dbReference type="ARBA" id="ARBA00022519"/>
    </source>
</evidence>
<dbReference type="NCBIfam" id="TIGR01352">
    <property type="entry name" value="tonB_Cterm"/>
    <property type="match status" value="1"/>
</dbReference>
<evidence type="ECO:0000256" key="8">
    <source>
        <dbReference type="ARBA" id="ARBA00022989"/>
    </source>
</evidence>
<feature type="region of interest" description="Disordered" evidence="10">
    <location>
        <begin position="54"/>
        <end position="73"/>
    </location>
</feature>
<dbReference type="InterPro" id="IPR003538">
    <property type="entry name" value="TonB"/>
</dbReference>
<keyword evidence="13" id="KW-1185">Reference proteome</keyword>
<dbReference type="FunFam" id="3.30.1150.10:FF:000002">
    <property type="entry name" value="Energy transducer TonB"/>
    <property type="match status" value="1"/>
</dbReference>
<dbReference type="GO" id="GO:0055085">
    <property type="term" value="P:transmembrane transport"/>
    <property type="evidence" value="ECO:0007669"/>
    <property type="project" value="InterPro"/>
</dbReference>
<keyword evidence="8" id="KW-1133">Transmembrane helix</keyword>
<feature type="compositionally biased region" description="Acidic residues" evidence="10">
    <location>
        <begin position="97"/>
        <end position="114"/>
    </location>
</feature>
<evidence type="ECO:0000256" key="1">
    <source>
        <dbReference type="ARBA" id="ARBA00004383"/>
    </source>
</evidence>
<evidence type="ECO:0000256" key="4">
    <source>
        <dbReference type="ARBA" id="ARBA00022475"/>
    </source>
</evidence>
<keyword evidence="5" id="KW-0997">Cell inner membrane</keyword>
<dbReference type="GO" id="GO:0015891">
    <property type="term" value="P:siderophore transport"/>
    <property type="evidence" value="ECO:0007669"/>
    <property type="project" value="InterPro"/>
</dbReference>
<dbReference type="InterPro" id="IPR006260">
    <property type="entry name" value="TonB/TolA_C"/>
</dbReference>
<comment type="caution">
    <text evidence="12">The sequence shown here is derived from an EMBL/GenBank/DDBJ whole genome shotgun (WGS) entry which is preliminary data.</text>
</comment>
<keyword evidence="9" id="KW-0472">Membrane</keyword>
<comment type="subcellular location">
    <subcellularLocation>
        <location evidence="1">Cell inner membrane</location>
        <topology evidence="1">Single-pass membrane protein</topology>
        <orientation evidence="1">Periplasmic side</orientation>
    </subcellularLocation>
</comment>
<keyword evidence="6" id="KW-0812">Transmembrane</keyword>
<dbReference type="InterPro" id="IPR051045">
    <property type="entry name" value="TonB-dependent_transducer"/>
</dbReference>
<dbReference type="GO" id="GO:0030288">
    <property type="term" value="C:outer membrane-bounded periplasmic space"/>
    <property type="evidence" value="ECO:0007669"/>
    <property type="project" value="InterPro"/>
</dbReference>
<dbReference type="Proteomes" id="UP000482295">
    <property type="component" value="Unassembled WGS sequence"/>
</dbReference>
<dbReference type="Gene3D" id="3.30.1150.10">
    <property type="match status" value="1"/>
</dbReference>
<protein>
    <submittedName>
        <fullName evidence="12">Energy transducer TonB</fullName>
    </submittedName>
</protein>
<keyword evidence="3" id="KW-0813">Transport</keyword>
<dbReference type="InterPro" id="IPR037682">
    <property type="entry name" value="TonB_C"/>
</dbReference>
<accession>A0A7C9HEN0</accession>
<evidence type="ECO:0000256" key="9">
    <source>
        <dbReference type="ARBA" id="ARBA00023136"/>
    </source>
</evidence>
<evidence type="ECO:0000313" key="12">
    <source>
        <dbReference type="EMBL" id="MUL28383.1"/>
    </source>
</evidence>
<evidence type="ECO:0000256" key="6">
    <source>
        <dbReference type="ARBA" id="ARBA00022692"/>
    </source>
</evidence>
<sequence length="219" mass="24557">MPRLIYLVLFCLMALNVEAQGLRLPTRRQHSTAPAVRVIVKKPAPQRKVVVNRPRVVKPHSVQPRPSRPVSDYDIYVYDDCPTATKKSKSKSRNSYEDSDCEESEYDSSDDMSSEDADKIYTIAEQMPSFKGNVNAWLSSHLQYPAVAAENGIQGRVIVKFVVESDGNLSQAQVVRGVDPSLDREALRVVNSMPAWNPGMNHGKPANVWFTLPITFKLQ</sequence>
<dbReference type="GO" id="GO:0098797">
    <property type="term" value="C:plasma membrane protein complex"/>
    <property type="evidence" value="ECO:0007669"/>
    <property type="project" value="TreeGrafter"/>
</dbReference>
<evidence type="ECO:0000256" key="10">
    <source>
        <dbReference type="SAM" id="MobiDB-lite"/>
    </source>
</evidence>
<keyword evidence="4" id="KW-1003">Cell membrane</keyword>
<feature type="region of interest" description="Disordered" evidence="10">
    <location>
        <begin position="84"/>
        <end position="114"/>
    </location>
</feature>
<dbReference type="EMBL" id="VVIQ01000009">
    <property type="protein sequence ID" value="MUL28383.1"/>
    <property type="molecule type" value="Genomic_DNA"/>
</dbReference>
<dbReference type="Pfam" id="PF03544">
    <property type="entry name" value="TonB_C"/>
    <property type="match status" value="1"/>
</dbReference>
<comment type="similarity">
    <text evidence="2">Belongs to the TonB family.</text>
</comment>
<dbReference type="PRINTS" id="PR01374">
    <property type="entry name" value="TONBPROTEIN"/>
</dbReference>
<dbReference type="GO" id="GO:0015031">
    <property type="term" value="P:protein transport"/>
    <property type="evidence" value="ECO:0007669"/>
    <property type="project" value="UniProtKB-KW"/>
</dbReference>
<organism evidence="12 13">
    <name type="scientific">Prevotella vespertina</name>
    <dbReference type="NCBI Taxonomy" id="2608404"/>
    <lineage>
        <taxon>Bacteria</taxon>
        <taxon>Pseudomonadati</taxon>
        <taxon>Bacteroidota</taxon>
        <taxon>Bacteroidia</taxon>
        <taxon>Bacteroidales</taxon>
        <taxon>Prevotellaceae</taxon>
        <taxon>Prevotella</taxon>
    </lineage>
</organism>